<keyword evidence="2 7" id="KW-0813">Transport</keyword>
<dbReference type="InterPro" id="IPR035906">
    <property type="entry name" value="MetI-like_sf"/>
</dbReference>
<dbReference type="EMBL" id="CADILE010000007">
    <property type="protein sequence ID" value="CAB3867464.1"/>
    <property type="molecule type" value="Genomic_DNA"/>
</dbReference>
<feature type="transmembrane region" description="Helical" evidence="7">
    <location>
        <begin position="60"/>
        <end position="81"/>
    </location>
</feature>
<feature type="transmembrane region" description="Helical" evidence="7">
    <location>
        <begin position="117"/>
        <end position="135"/>
    </location>
</feature>
<dbReference type="GO" id="GO:0055085">
    <property type="term" value="P:transmembrane transport"/>
    <property type="evidence" value="ECO:0007669"/>
    <property type="project" value="InterPro"/>
</dbReference>
<comment type="subcellular location">
    <subcellularLocation>
        <location evidence="1 7">Cell membrane</location>
        <topology evidence="1 7">Multi-pass membrane protein</topology>
    </subcellularLocation>
</comment>
<sequence length="304" mass="31843">MDAINANRASAAPAGSASHAAVASAAALPAAGSPGKTARAGMPAAAPASRPPRTWTAARLLPLIGPLALYVVWDLVVRLQLVSPVLLPTPGATLVALAKGMAGGPLLGDFLASVSRTLQAFVIAGVIGVPLGVLLGSNEKAYRSVEFLVDFFRSTPSSALIPLFLMIFGVTDMNKIAIAAFAAVLVILFNSAYGVINARKQRVMAARVMGASRWQIFKDVLIWESLQPTFVGLRSGVSMALVIVIVAEMFIGSDSGLGNRIINAQQVLNVRDMYASILAAGALGYVLNILFLVLEKRVVHWSGR</sequence>
<keyword evidence="6 7" id="KW-0472">Membrane</keyword>
<evidence type="ECO:0000256" key="7">
    <source>
        <dbReference type="RuleBase" id="RU363032"/>
    </source>
</evidence>
<organism evidence="9 10">
    <name type="scientific">Achromobacter ruhlandii</name>
    <dbReference type="NCBI Taxonomy" id="72557"/>
    <lineage>
        <taxon>Bacteria</taxon>
        <taxon>Pseudomonadati</taxon>
        <taxon>Pseudomonadota</taxon>
        <taxon>Betaproteobacteria</taxon>
        <taxon>Burkholderiales</taxon>
        <taxon>Alcaligenaceae</taxon>
        <taxon>Achromobacter</taxon>
    </lineage>
</organism>
<evidence type="ECO:0000256" key="4">
    <source>
        <dbReference type="ARBA" id="ARBA00022692"/>
    </source>
</evidence>
<dbReference type="CDD" id="cd06261">
    <property type="entry name" value="TM_PBP2"/>
    <property type="match status" value="1"/>
</dbReference>
<keyword evidence="3" id="KW-1003">Cell membrane</keyword>
<evidence type="ECO:0000256" key="1">
    <source>
        <dbReference type="ARBA" id="ARBA00004651"/>
    </source>
</evidence>
<dbReference type="InterPro" id="IPR000515">
    <property type="entry name" value="MetI-like"/>
</dbReference>
<accession>A0A6S7DAI6</accession>
<feature type="transmembrane region" description="Helical" evidence="7">
    <location>
        <begin position="273"/>
        <end position="294"/>
    </location>
</feature>
<evidence type="ECO:0000256" key="3">
    <source>
        <dbReference type="ARBA" id="ARBA00022475"/>
    </source>
</evidence>
<comment type="similarity">
    <text evidence="7">Belongs to the binding-protein-dependent transport system permease family.</text>
</comment>
<dbReference type="PROSITE" id="PS50928">
    <property type="entry name" value="ABC_TM1"/>
    <property type="match status" value="1"/>
</dbReference>
<feature type="transmembrane region" description="Helical" evidence="7">
    <location>
        <begin position="231"/>
        <end position="253"/>
    </location>
</feature>
<evidence type="ECO:0000256" key="5">
    <source>
        <dbReference type="ARBA" id="ARBA00022989"/>
    </source>
</evidence>
<dbReference type="SUPFAM" id="SSF161098">
    <property type="entry name" value="MetI-like"/>
    <property type="match status" value="1"/>
</dbReference>
<evidence type="ECO:0000256" key="2">
    <source>
        <dbReference type="ARBA" id="ARBA00022448"/>
    </source>
</evidence>
<feature type="domain" description="ABC transmembrane type-1" evidence="8">
    <location>
        <begin position="110"/>
        <end position="295"/>
    </location>
</feature>
<dbReference type="Gene3D" id="1.10.3720.10">
    <property type="entry name" value="MetI-like"/>
    <property type="match status" value="1"/>
</dbReference>
<dbReference type="Proteomes" id="UP000494122">
    <property type="component" value="Unassembled WGS sequence"/>
</dbReference>
<feature type="transmembrane region" description="Helical" evidence="7">
    <location>
        <begin position="176"/>
        <end position="196"/>
    </location>
</feature>
<dbReference type="PANTHER" id="PTHR30151">
    <property type="entry name" value="ALKANE SULFONATE ABC TRANSPORTER-RELATED, MEMBRANE SUBUNIT"/>
    <property type="match status" value="1"/>
</dbReference>
<dbReference type="AlphaFoldDB" id="A0A6S7DAI6"/>
<feature type="transmembrane region" description="Helical" evidence="7">
    <location>
        <begin position="147"/>
        <end position="170"/>
    </location>
</feature>
<evidence type="ECO:0000259" key="8">
    <source>
        <dbReference type="PROSITE" id="PS50928"/>
    </source>
</evidence>
<reference evidence="9 10" key="1">
    <citation type="submission" date="2020-04" db="EMBL/GenBank/DDBJ databases">
        <authorList>
            <person name="De Canck E."/>
        </authorList>
    </citation>
    <scope>NUCLEOTIDE SEQUENCE [LARGE SCALE GENOMIC DNA]</scope>
    <source>
        <strain evidence="9 10">LMG 3328</strain>
    </source>
</reference>
<proteinExistence type="inferred from homology"/>
<evidence type="ECO:0000256" key="6">
    <source>
        <dbReference type="ARBA" id="ARBA00023136"/>
    </source>
</evidence>
<protein>
    <submittedName>
        <fullName evidence="9">Aliphatic sulfonates transport permease protein SsuC</fullName>
    </submittedName>
</protein>
<keyword evidence="4 7" id="KW-0812">Transmembrane</keyword>
<dbReference type="PANTHER" id="PTHR30151:SF0">
    <property type="entry name" value="ABC TRANSPORTER PERMEASE PROTEIN MJ0413-RELATED"/>
    <property type="match status" value="1"/>
</dbReference>
<name>A0A6S7DAI6_9BURK</name>
<dbReference type="Pfam" id="PF00528">
    <property type="entry name" value="BPD_transp_1"/>
    <property type="match status" value="1"/>
</dbReference>
<evidence type="ECO:0000313" key="10">
    <source>
        <dbReference type="Proteomes" id="UP000494122"/>
    </source>
</evidence>
<gene>
    <name evidence="9" type="primary">ssuC_3</name>
    <name evidence="9" type="ORF">LMG3328_02606</name>
</gene>
<dbReference type="GO" id="GO:0005886">
    <property type="term" value="C:plasma membrane"/>
    <property type="evidence" value="ECO:0007669"/>
    <property type="project" value="UniProtKB-SubCell"/>
</dbReference>
<evidence type="ECO:0000313" key="9">
    <source>
        <dbReference type="EMBL" id="CAB3867464.1"/>
    </source>
</evidence>
<keyword evidence="5 7" id="KW-1133">Transmembrane helix</keyword>